<keyword evidence="4" id="KW-0964">Secreted</keyword>
<keyword evidence="5" id="KW-0732">Signal</keyword>
<feature type="region of interest" description="Disordered" evidence="8">
    <location>
        <begin position="1"/>
        <end position="21"/>
    </location>
</feature>
<feature type="compositionally biased region" description="Basic and acidic residues" evidence="8">
    <location>
        <begin position="1"/>
        <end position="10"/>
    </location>
</feature>
<name>A0ABU5EV31_9BACT</name>
<dbReference type="EMBL" id="JAXBLV010000077">
    <property type="protein sequence ID" value="MDY3559025.1"/>
    <property type="molecule type" value="Genomic_DNA"/>
</dbReference>
<gene>
    <name evidence="9" type="ORF">R5W23_006215</name>
</gene>
<dbReference type="Proteomes" id="UP001272242">
    <property type="component" value="Unassembled WGS sequence"/>
</dbReference>
<dbReference type="RefSeq" id="WP_320685864.1">
    <property type="nucleotide sequence ID" value="NZ_JAXBLV010000077.1"/>
</dbReference>
<evidence type="ECO:0000256" key="8">
    <source>
        <dbReference type="SAM" id="MobiDB-lite"/>
    </source>
</evidence>
<keyword evidence="6" id="KW-0472">Membrane</keyword>
<evidence type="ECO:0000313" key="9">
    <source>
        <dbReference type="EMBL" id="MDY3559025.1"/>
    </source>
</evidence>
<sequence>MNFRDEEKTKNATPSLHPPNGAVNLTVAIGNNLQITRASSKRVLPIAALLANRRAAMFSLLSRIAGRIGSRSIQARFANRSPLQLLELESRDTPSVYYVTNGNDSGPGSLRAAYEAAIINGNSAELLIDDGVSVITLDSPLVNASAINLTDLTISAEDSDNVYVNASIAHQYRFIDHVGNNGITITLNDISVVGFGSLSGDGGAIKTVAPLHINSCIFEGNSAAGGGGAIFAEYILEANDSEFYYNYAYGDGGAICSVPQNTAASLTVRDCYFEENNSDGNGAAIYFNTVAGVFGLYSSEFVHNVTDALGVVYQYGGTFEGIGGSIIHHNHAWGGIGVLYLTEVYAAHVDMLVSSVNLTSSIPPAVHSYWADINELAAGYIVSNWPY</sequence>
<evidence type="ECO:0000256" key="3">
    <source>
        <dbReference type="ARBA" id="ARBA00004613"/>
    </source>
</evidence>
<evidence type="ECO:0000256" key="7">
    <source>
        <dbReference type="ARBA" id="ARBA00023237"/>
    </source>
</evidence>
<dbReference type="NCBIfam" id="TIGR01376">
    <property type="entry name" value="POMP_repeat"/>
    <property type="match status" value="1"/>
</dbReference>
<evidence type="ECO:0000256" key="2">
    <source>
        <dbReference type="ARBA" id="ARBA00004442"/>
    </source>
</evidence>
<evidence type="ECO:0008006" key="11">
    <source>
        <dbReference type="Google" id="ProtNLM"/>
    </source>
</evidence>
<comment type="subcellular location">
    <subcellularLocation>
        <location evidence="1">Cell envelope</location>
    </subcellularLocation>
    <subcellularLocation>
        <location evidence="2">Cell outer membrane</location>
    </subcellularLocation>
    <subcellularLocation>
        <location evidence="3">Secreted</location>
    </subcellularLocation>
</comment>
<protein>
    <recommendedName>
        <fullName evidence="11">Right handed beta helix domain-containing protein</fullName>
    </recommendedName>
</protein>
<dbReference type="Pfam" id="PF02415">
    <property type="entry name" value="Chlam_PMP"/>
    <property type="match status" value="3"/>
</dbReference>
<dbReference type="SUPFAM" id="SSF51126">
    <property type="entry name" value="Pectin lyase-like"/>
    <property type="match status" value="1"/>
</dbReference>
<dbReference type="PANTHER" id="PTHR11319:SF35">
    <property type="entry name" value="OUTER MEMBRANE PROTEIN PMPC-RELATED"/>
    <property type="match status" value="1"/>
</dbReference>
<evidence type="ECO:0000256" key="6">
    <source>
        <dbReference type="ARBA" id="ARBA00023136"/>
    </source>
</evidence>
<reference evidence="10" key="1">
    <citation type="journal article" date="2023" name="Mar. Drugs">
        <title>Gemmata algarum, a Novel Planctomycete Isolated from an Algal Mat, Displays Antimicrobial Activity.</title>
        <authorList>
            <person name="Kumar G."/>
            <person name="Kallscheuer N."/>
            <person name="Kashif M."/>
            <person name="Ahamad S."/>
            <person name="Jagadeeshwari U."/>
            <person name="Pannikurungottu S."/>
            <person name="Haufschild T."/>
            <person name="Kabuu M."/>
            <person name="Sasikala C."/>
            <person name="Jogler C."/>
            <person name="Ramana C."/>
        </authorList>
    </citation>
    <scope>NUCLEOTIDE SEQUENCE [LARGE SCALE GENOMIC DNA]</scope>
    <source>
        <strain evidence="10">JC673</strain>
    </source>
</reference>
<evidence type="ECO:0000256" key="5">
    <source>
        <dbReference type="ARBA" id="ARBA00022729"/>
    </source>
</evidence>
<keyword evidence="10" id="KW-1185">Reference proteome</keyword>
<dbReference type="PANTHER" id="PTHR11319">
    <property type="entry name" value="G PROTEIN-COUPLED RECEPTOR-RELATED"/>
    <property type="match status" value="1"/>
</dbReference>
<dbReference type="InterPro" id="IPR011050">
    <property type="entry name" value="Pectin_lyase_fold/virulence"/>
</dbReference>
<evidence type="ECO:0000256" key="1">
    <source>
        <dbReference type="ARBA" id="ARBA00004196"/>
    </source>
</evidence>
<organism evidence="9 10">
    <name type="scientific">Gemmata algarum</name>
    <dbReference type="NCBI Taxonomy" id="2975278"/>
    <lineage>
        <taxon>Bacteria</taxon>
        <taxon>Pseudomonadati</taxon>
        <taxon>Planctomycetota</taxon>
        <taxon>Planctomycetia</taxon>
        <taxon>Gemmatales</taxon>
        <taxon>Gemmataceae</taxon>
        <taxon>Gemmata</taxon>
    </lineage>
</organism>
<keyword evidence="7" id="KW-0998">Cell outer membrane</keyword>
<evidence type="ECO:0000256" key="4">
    <source>
        <dbReference type="ARBA" id="ARBA00022525"/>
    </source>
</evidence>
<dbReference type="InterPro" id="IPR003368">
    <property type="entry name" value="POMP_repeat"/>
</dbReference>
<comment type="caution">
    <text evidence="9">The sequence shown here is derived from an EMBL/GenBank/DDBJ whole genome shotgun (WGS) entry which is preliminary data.</text>
</comment>
<accession>A0ABU5EV31</accession>
<evidence type="ECO:0000313" key="10">
    <source>
        <dbReference type="Proteomes" id="UP001272242"/>
    </source>
</evidence>
<proteinExistence type="predicted"/>